<protein>
    <submittedName>
        <fullName evidence="1">Uncharacterized protein</fullName>
    </submittedName>
</protein>
<dbReference type="EMBL" id="BARV01027446">
    <property type="protein sequence ID" value="GAI37352.1"/>
    <property type="molecule type" value="Genomic_DNA"/>
</dbReference>
<evidence type="ECO:0000313" key="1">
    <source>
        <dbReference type="EMBL" id="GAI37352.1"/>
    </source>
</evidence>
<organism evidence="1">
    <name type="scientific">marine sediment metagenome</name>
    <dbReference type="NCBI Taxonomy" id="412755"/>
    <lineage>
        <taxon>unclassified sequences</taxon>
        <taxon>metagenomes</taxon>
        <taxon>ecological metagenomes</taxon>
    </lineage>
</organism>
<name>X1N013_9ZZZZ</name>
<gene>
    <name evidence="1" type="ORF">S06H3_44157</name>
</gene>
<accession>X1N013</accession>
<reference evidence="1" key="1">
    <citation type="journal article" date="2014" name="Front. Microbiol.">
        <title>High frequency of phylogenetically diverse reductive dehalogenase-homologous genes in deep subseafloor sedimentary metagenomes.</title>
        <authorList>
            <person name="Kawai M."/>
            <person name="Futagami T."/>
            <person name="Toyoda A."/>
            <person name="Takaki Y."/>
            <person name="Nishi S."/>
            <person name="Hori S."/>
            <person name="Arai W."/>
            <person name="Tsubouchi T."/>
            <person name="Morono Y."/>
            <person name="Uchiyama I."/>
            <person name="Ito T."/>
            <person name="Fujiyama A."/>
            <person name="Inagaki F."/>
            <person name="Takami H."/>
        </authorList>
    </citation>
    <scope>NUCLEOTIDE SEQUENCE</scope>
    <source>
        <strain evidence="1">Expedition CK06-06</strain>
    </source>
</reference>
<dbReference type="AlphaFoldDB" id="X1N013"/>
<dbReference type="InterPro" id="IPR011012">
    <property type="entry name" value="Longin-like_dom_sf"/>
</dbReference>
<dbReference type="Gene3D" id="3.30.450.60">
    <property type="match status" value="1"/>
</dbReference>
<proteinExistence type="predicted"/>
<dbReference type="SUPFAM" id="SSF64356">
    <property type="entry name" value="SNARE-like"/>
    <property type="match status" value="1"/>
</dbReference>
<sequence length="204" mass="23552">MLHNLWIAKNTGECLFHKKYGRIDHDENLITSFLSAIEIFAQNVDTGCDLLQTKNYKFIYVTGNNVVIVACVDAEDNDESDVREDLISIRGEFHTRYANELIDWRGRVEHFSSMSDFVDEHLRKYSFDLSNIGNRRLELAPMIVKKQMKIKLSQQQEKVISLLKYKGTATLNDIVKLMKLTEPDAEKATRTLLYHNVIQQVPSA</sequence>
<comment type="caution">
    <text evidence="1">The sequence shown here is derived from an EMBL/GenBank/DDBJ whole genome shotgun (WGS) entry which is preliminary data.</text>
</comment>